<dbReference type="InterPro" id="IPR029055">
    <property type="entry name" value="Ntn_hydrolases_N"/>
</dbReference>
<feature type="binding site" evidence="7">
    <location>
        <position position="104"/>
    </location>
    <ligand>
        <name>L-glutamine</name>
        <dbReference type="ChEBI" id="CHEBI:58359"/>
    </ligand>
</feature>
<dbReference type="InterPro" id="IPR006426">
    <property type="entry name" value="Asn_synth_AEB"/>
</dbReference>
<dbReference type="InterPro" id="IPR017932">
    <property type="entry name" value="GATase_2_dom"/>
</dbReference>
<comment type="similarity">
    <text evidence="1">Belongs to the asparagine synthetase family.</text>
</comment>
<evidence type="ECO:0000256" key="5">
    <source>
        <dbReference type="PIRNR" id="PIRNR001589"/>
    </source>
</evidence>
<dbReference type="Pfam" id="PF13537">
    <property type="entry name" value="GATase_7"/>
    <property type="match status" value="1"/>
</dbReference>
<dbReference type="EMBL" id="CAVNYO010000472">
    <property type="protein sequence ID" value="CAK5283674.1"/>
    <property type="molecule type" value="Genomic_DNA"/>
</dbReference>
<gene>
    <name evidence="11" type="ORF">MYCIT1_LOCUS36392</name>
</gene>
<accession>A0AAD2K7M2</accession>
<evidence type="ECO:0000313" key="11">
    <source>
        <dbReference type="EMBL" id="CAK5283674.1"/>
    </source>
</evidence>
<keyword evidence="2 5" id="KW-0547">Nucleotide-binding</keyword>
<comment type="caution">
    <text evidence="11">The sequence shown here is derived from an EMBL/GenBank/DDBJ whole genome shotgun (WGS) entry which is preliminary data.</text>
</comment>
<evidence type="ECO:0000256" key="1">
    <source>
        <dbReference type="ARBA" id="ARBA00005752"/>
    </source>
</evidence>
<keyword evidence="6" id="KW-0061">Asparagine biosynthesis</keyword>
<feature type="region of interest" description="Disordered" evidence="9">
    <location>
        <begin position="568"/>
        <end position="603"/>
    </location>
</feature>
<feature type="domain" description="Glutamine amidotransferase type-2" evidence="10">
    <location>
        <begin position="2"/>
        <end position="213"/>
    </location>
</feature>
<evidence type="ECO:0000259" key="10">
    <source>
        <dbReference type="PROSITE" id="PS51278"/>
    </source>
</evidence>
<dbReference type="AlphaFoldDB" id="A0AAD2K7M2"/>
<dbReference type="CDD" id="cd00712">
    <property type="entry name" value="AsnB"/>
    <property type="match status" value="1"/>
</dbReference>
<protein>
    <recommendedName>
        <fullName evidence="10">Glutamine amidotransferase type-2 domain-containing protein</fullName>
    </recommendedName>
</protein>
<feature type="active site" description="For GATase activity" evidence="6">
    <location>
        <position position="2"/>
    </location>
</feature>
<dbReference type="InterPro" id="IPR001962">
    <property type="entry name" value="Asn_synthase"/>
</dbReference>
<sequence length="603" mass="66539">MCGLSAVAYYGSASPPRDLCAQIEASLTNIHHRGPDSQGIYLSEDGRVGLGHARLSIIDLATGQQPLSDETGGIQCVVTGELYDYARIRAELEANGAVFKTHSDSELVVHLYQQNGFNLLHSLRGEFAFVLYDATRKLVFAARDRLGIKPLYYTVSDERLLIASEMKAFLPLGWKAEWDIHSIVHSGDVSDDRTVFKGGRKLNAGMSLLYRPASGYLKVQPYWDLDYTPSAVPQTIDEMVDGVRERLVRAVELRLRSDVPVGVYLSGGIDSSAVAGIVTELLRKDDPNARIATFTLAFPDAKDNDEGPIAARTAEHLGAESHMVNVDEAALVEALEATIWHTEQVNFTFQGPGKFLLSKYVNEQGYKVVLTGEGADEFFGGYPWFPIDYLRPKRDADLGDGEDVVDRCEARQGDARGISCHRAYASAGTAASELFDTRALAMTGEPDITLSIAEHIDARVREKAVSGEWHALHVCSYVTAKTILQNSILNQVGERSEMAHSVEGRPPFLDHHLVDYINGLPPSVKVRPIKGGFTDKWLLREAVRPFVPEEVYNRKKLMYNSPAARREAGTRVCVPSKRMSRRGLRRRLSSGSDFSGGPTSRKL</sequence>
<dbReference type="GO" id="GO:0006529">
    <property type="term" value="P:asparagine biosynthetic process"/>
    <property type="evidence" value="ECO:0007669"/>
    <property type="project" value="UniProtKB-KW"/>
</dbReference>
<dbReference type="CDD" id="cd01991">
    <property type="entry name" value="Asn_synthase_B_C"/>
    <property type="match status" value="1"/>
</dbReference>
<evidence type="ECO:0000256" key="3">
    <source>
        <dbReference type="ARBA" id="ARBA00022840"/>
    </source>
</evidence>
<dbReference type="NCBIfam" id="TIGR01536">
    <property type="entry name" value="asn_synth_AEB"/>
    <property type="match status" value="1"/>
</dbReference>
<dbReference type="PIRSF" id="PIRSF001589">
    <property type="entry name" value="Asn_synthetase_glu-h"/>
    <property type="match status" value="1"/>
</dbReference>
<evidence type="ECO:0000256" key="8">
    <source>
        <dbReference type="PIRSR" id="PIRSR001589-3"/>
    </source>
</evidence>
<dbReference type="GO" id="GO:0004066">
    <property type="term" value="F:asparagine synthase (glutamine-hydrolyzing) activity"/>
    <property type="evidence" value="ECO:0007669"/>
    <property type="project" value="InterPro"/>
</dbReference>
<evidence type="ECO:0000256" key="9">
    <source>
        <dbReference type="SAM" id="MobiDB-lite"/>
    </source>
</evidence>
<keyword evidence="6" id="KW-0028">Amino-acid biosynthesis</keyword>
<feature type="site" description="Important for beta-aspartyl-AMP intermediate formation" evidence="8">
    <location>
        <position position="373"/>
    </location>
</feature>
<proteinExistence type="inferred from homology"/>
<dbReference type="PANTHER" id="PTHR43284">
    <property type="entry name" value="ASPARAGINE SYNTHETASE (GLUTAMINE-HYDROLYZING)"/>
    <property type="match status" value="1"/>
</dbReference>
<dbReference type="PANTHER" id="PTHR43284:SF1">
    <property type="entry name" value="ASPARAGINE SYNTHETASE"/>
    <property type="match status" value="1"/>
</dbReference>
<dbReference type="Gene3D" id="3.40.50.620">
    <property type="entry name" value="HUPs"/>
    <property type="match status" value="1"/>
</dbReference>
<evidence type="ECO:0000256" key="6">
    <source>
        <dbReference type="PIRSR" id="PIRSR001589-1"/>
    </source>
</evidence>
<dbReference type="InterPro" id="IPR014729">
    <property type="entry name" value="Rossmann-like_a/b/a_fold"/>
</dbReference>
<dbReference type="Proteomes" id="UP001295794">
    <property type="component" value="Unassembled WGS sequence"/>
</dbReference>
<dbReference type="SUPFAM" id="SSF52402">
    <property type="entry name" value="Adenine nucleotide alpha hydrolases-like"/>
    <property type="match status" value="1"/>
</dbReference>
<reference evidence="11" key="1">
    <citation type="submission" date="2023-11" db="EMBL/GenBank/DDBJ databases">
        <authorList>
            <person name="De Vega J J."/>
            <person name="De Vega J J."/>
        </authorList>
    </citation>
    <scope>NUCLEOTIDE SEQUENCE</scope>
</reference>
<keyword evidence="3 5" id="KW-0067">ATP-binding</keyword>
<dbReference type="GO" id="GO:0005524">
    <property type="term" value="F:ATP binding"/>
    <property type="evidence" value="ECO:0007669"/>
    <property type="project" value="UniProtKB-KW"/>
</dbReference>
<keyword evidence="12" id="KW-1185">Reference proteome</keyword>
<evidence type="ECO:0000256" key="4">
    <source>
        <dbReference type="ARBA" id="ARBA00022962"/>
    </source>
</evidence>
<dbReference type="InterPro" id="IPR051786">
    <property type="entry name" value="ASN_synthetase/amidase"/>
</dbReference>
<organism evidence="11 12">
    <name type="scientific">Mycena citricolor</name>
    <dbReference type="NCBI Taxonomy" id="2018698"/>
    <lineage>
        <taxon>Eukaryota</taxon>
        <taxon>Fungi</taxon>
        <taxon>Dikarya</taxon>
        <taxon>Basidiomycota</taxon>
        <taxon>Agaricomycotina</taxon>
        <taxon>Agaricomycetes</taxon>
        <taxon>Agaricomycetidae</taxon>
        <taxon>Agaricales</taxon>
        <taxon>Marasmiineae</taxon>
        <taxon>Mycenaceae</taxon>
        <taxon>Mycena</taxon>
    </lineage>
</organism>
<evidence type="ECO:0000313" key="12">
    <source>
        <dbReference type="Proteomes" id="UP001295794"/>
    </source>
</evidence>
<dbReference type="Pfam" id="PF00733">
    <property type="entry name" value="Asn_synthase"/>
    <property type="match status" value="1"/>
</dbReference>
<dbReference type="Gene3D" id="3.60.20.10">
    <property type="entry name" value="Glutamine Phosphoribosylpyrophosphate, subunit 1, domain 1"/>
    <property type="match status" value="1"/>
</dbReference>
<feature type="compositionally biased region" description="Basic residues" evidence="9">
    <location>
        <begin position="578"/>
        <end position="588"/>
    </location>
</feature>
<evidence type="ECO:0000256" key="2">
    <source>
        <dbReference type="ARBA" id="ARBA00022741"/>
    </source>
</evidence>
<dbReference type="PROSITE" id="PS51278">
    <property type="entry name" value="GATASE_TYPE_2"/>
    <property type="match status" value="1"/>
</dbReference>
<keyword evidence="4 6" id="KW-0315">Glutamine amidotransferase</keyword>
<dbReference type="InterPro" id="IPR033738">
    <property type="entry name" value="AsnB_N"/>
</dbReference>
<dbReference type="SUPFAM" id="SSF56235">
    <property type="entry name" value="N-terminal nucleophile aminohydrolases (Ntn hydrolases)"/>
    <property type="match status" value="1"/>
</dbReference>
<evidence type="ECO:0000256" key="7">
    <source>
        <dbReference type="PIRSR" id="PIRSR001589-2"/>
    </source>
</evidence>
<dbReference type="GO" id="GO:0005829">
    <property type="term" value="C:cytosol"/>
    <property type="evidence" value="ECO:0007669"/>
    <property type="project" value="TreeGrafter"/>
</dbReference>
<name>A0AAD2K7M2_9AGAR</name>